<feature type="transmembrane region" description="Helical" evidence="5">
    <location>
        <begin position="105"/>
        <end position="129"/>
    </location>
</feature>
<name>A0A2S4JUD1_9SPIO</name>
<feature type="transmembrane region" description="Helical" evidence="5">
    <location>
        <begin position="244"/>
        <end position="266"/>
    </location>
</feature>
<protein>
    <recommendedName>
        <fullName evidence="6">Major facilitator superfamily (MFS) profile domain-containing protein</fullName>
    </recommendedName>
</protein>
<dbReference type="PANTHER" id="PTHR11360:SF304">
    <property type="entry name" value="MFS DOMAIN-CONTAINING PROTEIN"/>
    <property type="match status" value="1"/>
</dbReference>
<evidence type="ECO:0000259" key="6">
    <source>
        <dbReference type="PROSITE" id="PS50850"/>
    </source>
</evidence>
<comment type="caution">
    <text evidence="7">The sequence shown here is derived from an EMBL/GenBank/DDBJ whole genome shotgun (WGS) entry which is preliminary data.</text>
</comment>
<dbReference type="PANTHER" id="PTHR11360">
    <property type="entry name" value="MONOCARBOXYLATE TRANSPORTER"/>
    <property type="match status" value="1"/>
</dbReference>
<feature type="transmembrane region" description="Helical" evidence="5">
    <location>
        <begin position="345"/>
        <end position="366"/>
    </location>
</feature>
<dbReference type="EMBL" id="LPWH01000055">
    <property type="protein sequence ID" value="POR03100.1"/>
    <property type="molecule type" value="Genomic_DNA"/>
</dbReference>
<dbReference type="CDD" id="cd17353">
    <property type="entry name" value="MFS_OFA_like"/>
    <property type="match status" value="1"/>
</dbReference>
<reference evidence="8" key="1">
    <citation type="submission" date="2015-12" db="EMBL/GenBank/DDBJ databases">
        <authorList>
            <person name="Lodha T.D."/>
            <person name="Chintalapati S."/>
            <person name="Chintalapati V.R."/>
            <person name="Sravanthi T."/>
        </authorList>
    </citation>
    <scope>NUCLEOTIDE SEQUENCE [LARGE SCALE GENOMIC DNA]</scope>
    <source>
        <strain evidence="8">JC133</strain>
    </source>
</reference>
<keyword evidence="3 5" id="KW-0472">Membrane</keyword>
<feature type="region of interest" description="Disordered" evidence="4">
    <location>
        <begin position="464"/>
        <end position="486"/>
    </location>
</feature>
<dbReference type="SUPFAM" id="SSF103473">
    <property type="entry name" value="MFS general substrate transporter"/>
    <property type="match status" value="1"/>
</dbReference>
<evidence type="ECO:0000256" key="3">
    <source>
        <dbReference type="ARBA" id="ARBA00023136"/>
    </source>
</evidence>
<dbReference type="GO" id="GO:0022857">
    <property type="term" value="F:transmembrane transporter activity"/>
    <property type="evidence" value="ECO:0007669"/>
    <property type="project" value="InterPro"/>
</dbReference>
<feature type="transmembrane region" description="Helical" evidence="5">
    <location>
        <begin position="50"/>
        <end position="66"/>
    </location>
</feature>
<organism evidence="7 8">
    <name type="scientific">Alkalispirochaeta sphaeroplastigenens</name>
    <dbReference type="NCBI Taxonomy" id="1187066"/>
    <lineage>
        <taxon>Bacteria</taxon>
        <taxon>Pseudomonadati</taxon>
        <taxon>Spirochaetota</taxon>
        <taxon>Spirochaetia</taxon>
        <taxon>Spirochaetales</taxon>
        <taxon>Spirochaetaceae</taxon>
        <taxon>Alkalispirochaeta</taxon>
    </lineage>
</organism>
<evidence type="ECO:0000313" key="8">
    <source>
        <dbReference type="Proteomes" id="UP000237350"/>
    </source>
</evidence>
<keyword evidence="8" id="KW-1185">Reference proteome</keyword>
<feature type="transmembrane region" description="Helical" evidence="5">
    <location>
        <begin position="387"/>
        <end position="415"/>
    </location>
</feature>
<sequence length="486" mass="51255">MNREKNARRWPVVVGALVIQASLGAVYIWSVFQTPLLAAFPEWSEKTVTLPAQLVLAFFALAVILGGRLQDRLGPRRVASAGGILLGLGLGLSWFSQFFPSPGALIWLLATFSLLGGFGIGMAYVCPIATCVKWFPDKRGVVTGLAVAGFGGGAFFFAPLARGFISGGAYQIFGLRLFPLPHLGLFGTFLVLGVIFFCATLAGAQLLRNPPPDFSPPGRDPGGAGQDAVMAPEFCSSEMLRTPLFWLLWTTYFVGCAAGLQVIMKISPIWESFSMTGLSSPVAEATFLRVSALGTTAVSVLAIFNSSGRIIWGKVSDSLGRKVTLVIIFSLSGLVLLFLDSMRTFPLYLAGTGLVGLCFGGLLALYPAITADFFGTKHIGSNYGWMYTAYGAGGLAGPFLAARLMRVEAGVIYLARSPAGTVSEHLLIPGDYQPAFLVAGGACLVAAVLLMLFLSHRPHGNPSGCKKMPARSAADAPPGTLPGVAE</sequence>
<dbReference type="AlphaFoldDB" id="A0A2S4JUD1"/>
<evidence type="ECO:0000256" key="4">
    <source>
        <dbReference type="SAM" id="MobiDB-lite"/>
    </source>
</evidence>
<dbReference type="RefSeq" id="WP_018525155.1">
    <property type="nucleotide sequence ID" value="NZ_LPWH01000055.1"/>
</dbReference>
<keyword evidence="1 5" id="KW-0812">Transmembrane</keyword>
<feature type="transmembrane region" description="Helical" evidence="5">
    <location>
        <begin position="319"/>
        <end position="339"/>
    </location>
</feature>
<dbReference type="InterPro" id="IPR020846">
    <property type="entry name" value="MFS_dom"/>
</dbReference>
<dbReference type="Gene3D" id="1.20.1250.20">
    <property type="entry name" value="MFS general substrate transporter like domains"/>
    <property type="match status" value="2"/>
</dbReference>
<evidence type="ECO:0000256" key="5">
    <source>
        <dbReference type="SAM" id="Phobius"/>
    </source>
</evidence>
<dbReference type="InterPro" id="IPR036259">
    <property type="entry name" value="MFS_trans_sf"/>
</dbReference>
<proteinExistence type="predicted"/>
<keyword evidence="2 5" id="KW-1133">Transmembrane helix</keyword>
<feature type="transmembrane region" description="Helical" evidence="5">
    <location>
        <begin position="286"/>
        <end position="307"/>
    </location>
</feature>
<evidence type="ECO:0000256" key="1">
    <source>
        <dbReference type="ARBA" id="ARBA00022692"/>
    </source>
</evidence>
<feature type="transmembrane region" description="Helical" evidence="5">
    <location>
        <begin position="435"/>
        <end position="454"/>
    </location>
</feature>
<dbReference type="OrthoDB" id="9793415at2"/>
<dbReference type="Pfam" id="PF07690">
    <property type="entry name" value="MFS_1"/>
    <property type="match status" value="2"/>
</dbReference>
<feature type="transmembrane region" description="Helical" evidence="5">
    <location>
        <begin position="141"/>
        <end position="165"/>
    </location>
</feature>
<feature type="transmembrane region" description="Helical" evidence="5">
    <location>
        <begin position="78"/>
        <end position="99"/>
    </location>
</feature>
<feature type="domain" description="Major facilitator superfamily (MFS) profile" evidence="6">
    <location>
        <begin position="247"/>
        <end position="486"/>
    </location>
</feature>
<gene>
    <name evidence="7" type="ORF">AU468_05990</name>
</gene>
<evidence type="ECO:0000256" key="2">
    <source>
        <dbReference type="ARBA" id="ARBA00022989"/>
    </source>
</evidence>
<feature type="transmembrane region" description="Helical" evidence="5">
    <location>
        <begin position="12"/>
        <end position="30"/>
    </location>
</feature>
<dbReference type="PROSITE" id="PS50850">
    <property type="entry name" value="MFS"/>
    <property type="match status" value="1"/>
</dbReference>
<dbReference type="InterPro" id="IPR011701">
    <property type="entry name" value="MFS"/>
</dbReference>
<feature type="transmembrane region" description="Helical" evidence="5">
    <location>
        <begin position="185"/>
        <end position="207"/>
    </location>
</feature>
<dbReference type="Proteomes" id="UP000237350">
    <property type="component" value="Unassembled WGS sequence"/>
</dbReference>
<accession>A0A2S4JUD1</accession>
<dbReference type="InterPro" id="IPR050327">
    <property type="entry name" value="Proton-linked_MCT"/>
</dbReference>
<evidence type="ECO:0000313" key="7">
    <source>
        <dbReference type="EMBL" id="POR03100.1"/>
    </source>
</evidence>